<dbReference type="CDD" id="cd00093">
    <property type="entry name" value="HTH_XRE"/>
    <property type="match status" value="1"/>
</dbReference>
<organism evidence="2 3">
    <name type="scientific">Rhodococcus triatomae</name>
    <dbReference type="NCBI Taxonomy" id="300028"/>
    <lineage>
        <taxon>Bacteria</taxon>
        <taxon>Bacillati</taxon>
        <taxon>Actinomycetota</taxon>
        <taxon>Actinomycetes</taxon>
        <taxon>Mycobacteriales</taxon>
        <taxon>Nocardiaceae</taxon>
        <taxon>Rhodococcus</taxon>
    </lineage>
</organism>
<accession>A0A1G8LBR3</accession>
<name>A0A1G8LBR3_9NOCA</name>
<proteinExistence type="predicted"/>
<dbReference type="PANTHER" id="PTHR46797:SF1">
    <property type="entry name" value="METHYLPHOSPHONATE SYNTHASE"/>
    <property type="match status" value="1"/>
</dbReference>
<reference evidence="2 3" key="1">
    <citation type="submission" date="2016-10" db="EMBL/GenBank/DDBJ databases">
        <authorList>
            <person name="de Groot N.N."/>
        </authorList>
    </citation>
    <scope>NUCLEOTIDE SEQUENCE [LARGE SCALE GENOMIC DNA]</scope>
    <source>
        <strain evidence="2 3">DSM 44892</strain>
    </source>
</reference>
<dbReference type="Proteomes" id="UP000183263">
    <property type="component" value="Unassembled WGS sequence"/>
</dbReference>
<keyword evidence="3" id="KW-1185">Reference proteome</keyword>
<sequence>MDDDQRELASAVGTTLRTARLDADLTLNELAKRTGLSQPFLSQAENGRSLPSLINLHRVAQALGTTAHAILERSARIPTTLVEARVSRSFEVSPGATVRFCAPGGRTMQPNEVTAAARTCADSSTVHPGEEFVYVVEGQVRIEVDGEEPYLLAAGDTLYYPATVPHRWFNDSDEQARFLMVSSPPGF</sequence>
<dbReference type="InterPro" id="IPR011051">
    <property type="entry name" value="RmlC_Cupin_sf"/>
</dbReference>
<dbReference type="OrthoDB" id="5584941at2"/>
<dbReference type="GO" id="GO:0003700">
    <property type="term" value="F:DNA-binding transcription factor activity"/>
    <property type="evidence" value="ECO:0007669"/>
    <property type="project" value="TreeGrafter"/>
</dbReference>
<dbReference type="InterPro" id="IPR014710">
    <property type="entry name" value="RmlC-like_jellyroll"/>
</dbReference>
<evidence type="ECO:0000313" key="2">
    <source>
        <dbReference type="EMBL" id="SDI52680.1"/>
    </source>
</evidence>
<dbReference type="AlphaFoldDB" id="A0A1G8LBR3"/>
<dbReference type="SUPFAM" id="SSF47413">
    <property type="entry name" value="lambda repressor-like DNA-binding domains"/>
    <property type="match status" value="1"/>
</dbReference>
<keyword evidence="1" id="KW-0238">DNA-binding</keyword>
<dbReference type="EMBL" id="FNDN01000008">
    <property type="protein sequence ID" value="SDI52680.1"/>
    <property type="molecule type" value="Genomic_DNA"/>
</dbReference>
<dbReference type="PANTHER" id="PTHR46797">
    <property type="entry name" value="HTH-TYPE TRANSCRIPTIONAL REGULATOR"/>
    <property type="match status" value="1"/>
</dbReference>
<dbReference type="InterPro" id="IPR013096">
    <property type="entry name" value="Cupin_2"/>
</dbReference>
<dbReference type="SMART" id="SM00530">
    <property type="entry name" value="HTH_XRE"/>
    <property type="match status" value="1"/>
</dbReference>
<dbReference type="GO" id="GO:0005829">
    <property type="term" value="C:cytosol"/>
    <property type="evidence" value="ECO:0007669"/>
    <property type="project" value="TreeGrafter"/>
</dbReference>
<dbReference type="InterPro" id="IPR010982">
    <property type="entry name" value="Lambda_DNA-bd_dom_sf"/>
</dbReference>
<dbReference type="Gene3D" id="2.60.120.10">
    <property type="entry name" value="Jelly Rolls"/>
    <property type="match status" value="1"/>
</dbReference>
<gene>
    <name evidence="2" type="ORF">SAMN05444695_108112</name>
</gene>
<protein>
    <submittedName>
        <fullName evidence="2">Helix-turn-helix</fullName>
    </submittedName>
</protein>
<evidence type="ECO:0000313" key="3">
    <source>
        <dbReference type="Proteomes" id="UP000183263"/>
    </source>
</evidence>
<dbReference type="Pfam" id="PF07883">
    <property type="entry name" value="Cupin_2"/>
    <property type="match status" value="1"/>
</dbReference>
<dbReference type="PROSITE" id="PS50943">
    <property type="entry name" value="HTH_CROC1"/>
    <property type="match status" value="1"/>
</dbReference>
<evidence type="ECO:0000256" key="1">
    <source>
        <dbReference type="ARBA" id="ARBA00023125"/>
    </source>
</evidence>
<dbReference type="InterPro" id="IPR001387">
    <property type="entry name" value="Cro/C1-type_HTH"/>
</dbReference>
<dbReference type="GO" id="GO:0003677">
    <property type="term" value="F:DNA binding"/>
    <property type="evidence" value="ECO:0007669"/>
    <property type="project" value="UniProtKB-KW"/>
</dbReference>
<dbReference type="Gene3D" id="1.10.260.40">
    <property type="entry name" value="lambda repressor-like DNA-binding domains"/>
    <property type="match status" value="1"/>
</dbReference>
<dbReference type="SUPFAM" id="SSF51182">
    <property type="entry name" value="RmlC-like cupins"/>
    <property type="match status" value="1"/>
</dbReference>
<dbReference type="RefSeq" id="WP_072738558.1">
    <property type="nucleotide sequence ID" value="NZ_CP048813.1"/>
</dbReference>
<dbReference type="Pfam" id="PF01381">
    <property type="entry name" value="HTH_3"/>
    <property type="match status" value="1"/>
</dbReference>
<dbReference type="CDD" id="cd02209">
    <property type="entry name" value="cupin_XRE_C"/>
    <property type="match status" value="1"/>
</dbReference>
<dbReference type="InterPro" id="IPR050807">
    <property type="entry name" value="TransReg_Diox_bact_type"/>
</dbReference>